<evidence type="ECO:0000313" key="3">
    <source>
        <dbReference type="Proteomes" id="UP000035036"/>
    </source>
</evidence>
<dbReference type="PANTHER" id="PTHR47619">
    <property type="entry name" value="METALLO-HYDROLASE YYCJ-RELATED"/>
    <property type="match status" value="1"/>
</dbReference>
<evidence type="ECO:0000259" key="1">
    <source>
        <dbReference type="SMART" id="SM00849"/>
    </source>
</evidence>
<dbReference type="AlphaFoldDB" id="A0A0B5FPW6"/>
<accession>A0A0B5FPW6</accession>
<dbReference type="HOGENOM" id="CLU_073253_0_0_7"/>
<dbReference type="SUPFAM" id="SSF56281">
    <property type="entry name" value="Metallo-hydrolase/oxidoreductase"/>
    <property type="match status" value="1"/>
</dbReference>
<protein>
    <submittedName>
        <fullName evidence="2">Beta-lactamase</fullName>
    </submittedName>
</protein>
<dbReference type="Gene3D" id="3.60.15.10">
    <property type="entry name" value="Ribonuclease Z/Hydroxyacylglutathione hydrolase-like"/>
    <property type="match status" value="1"/>
</dbReference>
<dbReference type="PANTHER" id="PTHR47619:SF1">
    <property type="entry name" value="EXODEOXYRIBONUCLEASE WALJ"/>
    <property type="match status" value="1"/>
</dbReference>
<keyword evidence="3" id="KW-1185">Reference proteome</keyword>
<sequence>MRVCLIASGSKGNAVYLQSGESRILVDAGFAARELSRRLELIGVEAQSLDAVFVSHEHGDHCRGLGPLARRYQLPVYMNPETFQALPSLGRVADLHHFDTGSAFTCRDLHVETIPLTHDAARPVAYVVETREGRIGIATDLGIATRLVRERLKGCRVLILEANHDETMLRDGPYPWPLKHRIRGNHGHLSNGDCADLLGDLLWDGLETVFLAHMSETNNRAELALECVQRVLEKQNLCRPQIVVGRQSESSICVSL</sequence>
<dbReference type="Pfam" id="PF12706">
    <property type="entry name" value="Lactamase_B_2"/>
    <property type="match status" value="1"/>
</dbReference>
<dbReference type="InterPro" id="IPR036866">
    <property type="entry name" value="RibonucZ/Hydroxyglut_hydro"/>
</dbReference>
<proteinExistence type="predicted"/>
<dbReference type="Proteomes" id="UP000035036">
    <property type="component" value="Chromosome"/>
</dbReference>
<name>A0A0B5FPW6_9BACT</name>
<dbReference type="EMBL" id="CP010311">
    <property type="protein sequence ID" value="AJF06709.1"/>
    <property type="molecule type" value="Genomic_DNA"/>
</dbReference>
<dbReference type="OrthoDB" id="9803916at2"/>
<dbReference type="SMART" id="SM00849">
    <property type="entry name" value="Lactamase_B"/>
    <property type="match status" value="1"/>
</dbReference>
<dbReference type="InterPro" id="IPR052533">
    <property type="entry name" value="WalJ/YycJ-like"/>
</dbReference>
<dbReference type="KEGG" id="gsb:GSUB_09395"/>
<feature type="domain" description="Metallo-beta-lactamase" evidence="1">
    <location>
        <begin position="11"/>
        <end position="186"/>
    </location>
</feature>
<reference evidence="2 3" key="1">
    <citation type="journal article" date="2015" name="Genome Announc.">
        <title>Genomes of Geoalkalibacter ferrihydriticus Z-0531T and Geoalkalibacter subterraneus Red1T, Two Haloalkaliphilic Metal-Reducing Deltaproteobacteria.</title>
        <authorList>
            <person name="Badalamenti J.P."/>
            <person name="Krajmalnik-Brown R."/>
            <person name="Torres C.I."/>
            <person name="Bond D.R."/>
        </authorList>
    </citation>
    <scope>NUCLEOTIDE SEQUENCE [LARGE SCALE GENOMIC DNA]</scope>
    <source>
        <strain evidence="2 3">Red1</strain>
    </source>
</reference>
<dbReference type="RefSeq" id="WP_040200450.1">
    <property type="nucleotide sequence ID" value="NZ_CP010311.1"/>
</dbReference>
<organism evidence="2 3">
    <name type="scientific">Geoalkalibacter subterraneus</name>
    <dbReference type="NCBI Taxonomy" id="483547"/>
    <lineage>
        <taxon>Bacteria</taxon>
        <taxon>Pseudomonadati</taxon>
        <taxon>Thermodesulfobacteriota</taxon>
        <taxon>Desulfuromonadia</taxon>
        <taxon>Desulfuromonadales</taxon>
        <taxon>Geoalkalibacteraceae</taxon>
        <taxon>Geoalkalibacter</taxon>
    </lineage>
</organism>
<dbReference type="InterPro" id="IPR001279">
    <property type="entry name" value="Metallo-B-lactamas"/>
</dbReference>
<gene>
    <name evidence="2" type="ORF">GSUB_09395</name>
</gene>
<dbReference type="STRING" id="483547.GSUB_09395"/>
<evidence type="ECO:0000313" key="2">
    <source>
        <dbReference type="EMBL" id="AJF06709.1"/>
    </source>
</evidence>